<dbReference type="SUPFAM" id="SSF52402">
    <property type="entry name" value="Adenine nucleotide alpha hydrolases-like"/>
    <property type="match status" value="1"/>
</dbReference>
<dbReference type="FunFam" id="3.40.50.620:FF:000145">
    <property type="entry name" value="ATP-binding domain containing protein"/>
    <property type="match status" value="1"/>
</dbReference>
<evidence type="ECO:0000313" key="11">
    <source>
        <dbReference type="EMBL" id="KAJ3228281.1"/>
    </source>
</evidence>
<dbReference type="InterPro" id="IPR014729">
    <property type="entry name" value="Rossmann-like_a/b/a_fold"/>
</dbReference>
<dbReference type="Proteomes" id="UP001211065">
    <property type="component" value="Unassembled WGS sequence"/>
</dbReference>
<dbReference type="InterPro" id="IPR030662">
    <property type="entry name" value="DPH6/MJ0570"/>
</dbReference>
<keyword evidence="5" id="KW-0547">Nucleotide-binding</keyword>
<dbReference type="Gene3D" id="3.40.50.620">
    <property type="entry name" value="HUPs"/>
    <property type="match status" value="1"/>
</dbReference>
<dbReference type="PANTHER" id="PTHR12196">
    <property type="entry name" value="DOMAIN OF UNKNOWN FUNCTION 71 DUF71 -CONTAINING PROTEIN"/>
    <property type="match status" value="1"/>
</dbReference>
<evidence type="ECO:0000256" key="7">
    <source>
        <dbReference type="ARBA" id="ARBA00029814"/>
    </source>
</evidence>
<dbReference type="PANTHER" id="PTHR12196:SF2">
    <property type="entry name" value="DIPHTHINE--AMMONIA LIGASE"/>
    <property type="match status" value="1"/>
</dbReference>
<dbReference type="InterPro" id="IPR035959">
    <property type="entry name" value="RutC-like_sf"/>
</dbReference>
<dbReference type="AlphaFoldDB" id="A0AAD5U8G4"/>
<evidence type="ECO:0000256" key="6">
    <source>
        <dbReference type="ARBA" id="ARBA00022840"/>
    </source>
</evidence>
<organism evidence="11 12">
    <name type="scientific">Clydaea vesicula</name>
    <dbReference type="NCBI Taxonomy" id="447962"/>
    <lineage>
        <taxon>Eukaryota</taxon>
        <taxon>Fungi</taxon>
        <taxon>Fungi incertae sedis</taxon>
        <taxon>Chytridiomycota</taxon>
        <taxon>Chytridiomycota incertae sedis</taxon>
        <taxon>Chytridiomycetes</taxon>
        <taxon>Lobulomycetales</taxon>
        <taxon>Lobulomycetaceae</taxon>
        <taxon>Clydaea</taxon>
    </lineage>
</organism>
<dbReference type="InterPro" id="IPR002761">
    <property type="entry name" value="Diphthami_syn_dom"/>
</dbReference>
<evidence type="ECO:0000256" key="2">
    <source>
        <dbReference type="ARBA" id="ARBA00012089"/>
    </source>
</evidence>
<evidence type="ECO:0000256" key="1">
    <source>
        <dbReference type="ARBA" id="ARBA00005156"/>
    </source>
</evidence>
<dbReference type="GO" id="GO:0017183">
    <property type="term" value="P:protein histidyl modification to diphthamide"/>
    <property type="evidence" value="ECO:0007669"/>
    <property type="project" value="TreeGrafter"/>
</dbReference>
<dbReference type="Gene3D" id="3.90.1490.10">
    <property type="entry name" value="putative n-type atp pyrophosphatase, domain 2"/>
    <property type="match status" value="1"/>
</dbReference>
<evidence type="ECO:0000256" key="4">
    <source>
        <dbReference type="ARBA" id="ARBA00022598"/>
    </source>
</evidence>
<sequence>MHCFANDHEIIALANLKPEQSVQELDSYMFQTVGCDVIDIYSEAMELPLYRREILGSSLEISTDYKTNSKDEVEDLFELLSLVKQKHPEVEGVSVGAILSNYQRVRVEHVCSRLNLVSLSYLWRRDQSELIKEMMDEGLNAVLIKVAAMGLKKSHLGKSLNEMHSTLININKLYDVHICGEGGEYETLVLDCPLFKKKVILDEVEEIIHSDDEYAIVAFLKIKKAHLEEKLNFGISAESKKSLKERNLVTVPQISDDEWPSVRSDSTNFNKNDTLKYETSTKNNSQVIDTSSFIKKHPYFYISGLVASTSSDVEKETKEIFKLIKDLLDDNCLTLEDAILVSVYIKDMKLFPILNNQAVVILDQGYFSGQIGLVPCNMKLEYETATTEFTKKKEFESLNSEVVFSLTSLGHCLEALQMSLKGKENLVYCICFITSSAYKDFVYSIWKNYTLDDEIPICFITVSGLPRNCKVEWHVVCSVPKNRSLLLSLAREVNDYETDSEVEEFQNGISSKTISFKGIKYI</sequence>
<proteinExistence type="predicted"/>
<dbReference type="Gene3D" id="3.30.1330.40">
    <property type="entry name" value="RutC-like"/>
    <property type="match status" value="2"/>
</dbReference>
<dbReference type="GO" id="GO:0005524">
    <property type="term" value="F:ATP binding"/>
    <property type="evidence" value="ECO:0007669"/>
    <property type="project" value="UniProtKB-KW"/>
</dbReference>
<evidence type="ECO:0000256" key="8">
    <source>
        <dbReference type="ARBA" id="ARBA00031552"/>
    </source>
</evidence>
<keyword evidence="12" id="KW-1185">Reference proteome</keyword>
<dbReference type="EMBL" id="JADGJW010000003">
    <property type="protein sequence ID" value="KAJ3228281.1"/>
    <property type="molecule type" value="Genomic_DNA"/>
</dbReference>
<evidence type="ECO:0000259" key="10">
    <source>
        <dbReference type="Pfam" id="PF01902"/>
    </source>
</evidence>
<dbReference type="FunFam" id="3.90.1490.10:FF:000001">
    <property type="entry name" value="Diphthine--ammonia ligase"/>
    <property type="match status" value="1"/>
</dbReference>
<evidence type="ECO:0000256" key="5">
    <source>
        <dbReference type="ARBA" id="ARBA00022741"/>
    </source>
</evidence>
<dbReference type="Pfam" id="PF01902">
    <property type="entry name" value="Diphthami_syn_2"/>
    <property type="match status" value="1"/>
</dbReference>
<keyword evidence="6" id="KW-0067">ATP-binding</keyword>
<evidence type="ECO:0000256" key="3">
    <source>
        <dbReference type="ARBA" id="ARBA00018426"/>
    </source>
</evidence>
<dbReference type="GO" id="GO:0017178">
    <property type="term" value="F:diphthine-ammonia ligase activity"/>
    <property type="evidence" value="ECO:0007669"/>
    <property type="project" value="UniProtKB-EC"/>
</dbReference>
<accession>A0AAD5U8G4</accession>
<comment type="catalytic activity">
    <reaction evidence="9">
        <text>diphthine-[translation elongation factor 2] + NH4(+) + ATP = diphthamide-[translation elongation factor 2] + AMP + diphosphate + H(+)</text>
        <dbReference type="Rhea" id="RHEA:19753"/>
        <dbReference type="Rhea" id="RHEA-COMP:10172"/>
        <dbReference type="Rhea" id="RHEA-COMP:10174"/>
        <dbReference type="ChEBI" id="CHEBI:15378"/>
        <dbReference type="ChEBI" id="CHEBI:16692"/>
        <dbReference type="ChEBI" id="CHEBI:28938"/>
        <dbReference type="ChEBI" id="CHEBI:30616"/>
        <dbReference type="ChEBI" id="CHEBI:33019"/>
        <dbReference type="ChEBI" id="CHEBI:82696"/>
        <dbReference type="ChEBI" id="CHEBI:456215"/>
        <dbReference type="EC" id="6.3.1.14"/>
    </reaction>
</comment>
<feature type="domain" description="Diphthamide synthase" evidence="10">
    <location>
        <begin position="5"/>
        <end position="216"/>
    </location>
</feature>
<evidence type="ECO:0000256" key="9">
    <source>
        <dbReference type="ARBA" id="ARBA00048108"/>
    </source>
</evidence>
<reference evidence="11" key="1">
    <citation type="submission" date="2020-05" db="EMBL/GenBank/DDBJ databases">
        <title>Phylogenomic resolution of chytrid fungi.</title>
        <authorList>
            <person name="Stajich J.E."/>
            <person name="Amses K."/>
            <person name="Simmons R."/>
            <person name="Seto K."/>
            <person name="Myers J."/>
            <person name="Bonds A."/>
            <person name="Quandt C.A."/>
            <person name="Barry K."/>
            <person name="Liu P."/>
            <person name="Grigoriev I."/>
            <person name="Longcore J.E."/>
            <person name="James T.Y."/>
        </authorList>
    </citation>
    <scope>NUCLEOTIDE SEQUENCE</scope>
    <source>
        <strain evidence="11">JEL0476</strain>
    </source>
</reference>
<evidence type="ECO:0000313" key="12">
    <source>
        <dbReference type="Proteomes" id="UP001211065"/>
    </source>
</evidence>
<name>A0AAD5U8G4_9FUNG</name>
<gene>
    <name evidence="11" type="ORF">HK099_004273</name>
</gene>
<dbReference type="SUPFAM" id="SSF55298">
    <property type="entry name" value="YjgF-like"/>
    <property type="match status" value="2"/>
</dbReference>
<dbReference type="EC" id="6.3.1.14" evidence="2"/>
<keyword evidence="4" id="KW-0436">Ligase</keyword>
<protein>
    <recommendedName>
        <fullName evidence="3">Diphthine--ammonia ligase</fullName>
        <ecNumber evidence="2">6.3.1.14</ecNumber>
    </recommendedName>
    <alternativeName>
        <fullName evidence="7">Diphthamide synthase</fullName>
    </alternativeName>
    <alternativeName>
        <fullName evidence="8">Diphthamide synthetase</fullName>
    </alternativeName>
</protein>
<dbReference type="CDD" id="cd01994">
    <property type="entry name" value="AANH_PF0828-like"/>
    <property type="match status" value="1"/>
</dbReference>
<comment type="caution">
    <text evidence="11">The sequence shown here is derived from an EMBL/GenBank/DDBJ whole genome shotgun (WGS) entry which is preliminary data.</text>
</comment>
<comment type="pathway">
    <text evidence="1">Protein modification; peptidyl-diphthamide biosynthesis.</text>
</comment>
<dbReference type="NCBIfam" id="TIGR00290">
    <property type="entry name" value="MJ0570_dom"/>
    <property type="match status" value="1"/>
</dbReference>